<accession>A0A9Q1QUT6</accession>
<gene>
    <name evidence="17" type="ORF">Cgig2_014823</name>
</gene>
<keyword evidence="8 16" id="KW-0735">Signal-anchor</keyword>
<keyword evidence="18" id="KW-1185">Reference proteome</keyword>
<keyword evidence="9" id="KW-1133">Transmembrane helix</keyword>
<dbReference type="Gene3D" id="3.90.550.10">
    <property type="entry name" value="Spore Coat Polysaccharide Biosynthesis Protein SpsA, Chain A"/>
    <property type="match status" value="1"/>
</dbReference>
<sequence length="197" mass="23045">MNIDRSIMAVSSWNDNGQKQFVHDPYALYRSDFFPGLGWMLSKSTWDELSPKWPKAYPFENHNGRQFIRPEICRTYNFGEHGSSLGQFFSQYLEPIKLNDMHSNFVNYFANLVRQATPLKGKDAALKANYVNGDVRIQYRDQPDFERIARQFGIFEEWKDGIPRTAYKGVIVFRYRTPKRVFLVGPDSLRQLGIENS</sequence>
<keyword evidence="12 16" id="KW-0464">Manganese</keyword>
<dbReference type="SUPFAM" id="SSF53448">
    <property type="entry name" value="Nucleotide-diphospho-sugar transferases"/>
    <property type="match status" value="1"/>
</dbReference>
<dbReference type="Proteomes" id="UP001153076">
    <property type="component" value="Unassembled WGS sequence"/>
</dbReference>
<evidence type="ECO:0000256" key="4">
    <source>
        <dbReference type="ARBA" id="ARBA00022676"/>
    </source>
</evidence>
<evidence type="ECO:0000256" key="9">
    <source>
        <dbReference type="ARBA" id="ARBA00022989"/>
    </source>
</evidence>
<evidence type="ECO:0000256" key="6">
    <source>
        <dbReference type="ARBA" id="ARBA00022692"/>
    </source>
</evidence>
<evidence type="ECO:0000256" key="8">
    <source>
        <dbReference type="ARBA" id="ARBA00022968"/>
    </source>
</evidence>
<proteinExistence type="inferred from homology"/>
<comment type="function">
    <text evidence="16">Initiates complex N-linked carbohydrate formation. Essential for the conversion of high-mannose to hybrid and complex N-glycans.</text>
</comment>
<comment type="similarity">
    <text evidence="3 16">Belongs to the glycosyltransferase 13 family.</text>
</comment>
<dbReference type="PANTHER" id="PTHR10468:SF0">
    <property type="entry name" value="ALPHA-1,3-MANNOSYL-GLYCOPROTEIN 2-BETA-N-ACETYLGLUCOSAMINYLTRANSFERASE"/>
    <property type="match status" value="1"/>
</dbReference>
<keyword evidence="10 16" id="KW-0333">Golgi apparatus</keyword>
<keyword evidence="11" id="KW-0472">Membrane</keyword>
<organism evidence="17 18">
    <name type="scientific">Carnegiea gigantea</name>
    <dbReference type="NCBI Taxonomy" id="171969"/>
    <lineage>
        <taxon>Eukaryota</taxon>
        <taxon>Viridiplantae</taxon>
        <taxon>Streptophyta</taxon>
        <taxon>Embryophyta</taxon>
        <taxon>Tracheophyta</taxon>
        <taxon>Spermatophyta</taxon>
        <taxon>Magnoliopsida</taxon>
        <taxon>eudicotyledons</taxon>
        <taxon>Gunneridae</taxon>
        <taxon>Pentapetalae</taxon>
        <taxon>Caryophyllales</taxon>
        <taxon>Cactineae</taxon>
        <taxon>Cactaceae</taxon>
        <taxon>Cactoideae</taxon>
        <taxon>Echinocereeae</taxon>
        <taxon>Carnegiea</taxon>
    </lineage>
</organism>
<evidence type="ECO:0000256" key="11">
    <source>
        <dbReference type="ARBA" id="ARBA00023136"/>
    </source>
</evidence>
<evidence type="ECO:0000256" key="7">
    <source>
        <dbReference type="ARBA" id="ARBA00022723"/>
    </source>
</evidence>
<keyword evidence="5" id="KW-0808">Transferase</keyword>
<comment type="pathway">
    <text evidence="2 16">Protein modification; protein glycosylation.</text>
</comment>
<evidence type="ECO:0000256" key="14">
    <source>
        <dbReference type="ARBA" id="ARBA00041712"/>
    </source>
</evidence>
<dbReference type="GO" id="GO:0000139">
    <property type="term" value="C:Golgi membrane"/>
    <property type="evidence" value="ECO:0007669"/>
    <property type="project" value="UniProtKB-SubCell"/>
</dbReference>
<evidence type="ECO:0000256" key="16">
    <source>
        <dbReference type="RuleBase" id="RU368119"/>
    </source>
</evidence>
<evidence type="ECO:0000256" key="12">
    <source>
        <dbReference type="ARBA" id="ARBA00023211"/>
    </source>
</evidence>
<dbReference type="FunFam" id="3.10.180.20:FF:000002">
    <property type="entry name" value="Alpha-1,3-mannosyl-glycoprotein 2-beta-N-acetylglucosaminyltransferase"/>
    <property type="match status" value="1"/>
</dbReference>
<dbReference type="Gene3D" id="3.10.180.20">
    <property type="entry name" value="N-Acetylglucosaminyltransferase I, Domain 2"/>
    <property type="match status" value="1"/>
</dbReference>
<reference evidence="17" key="1">
    <citation type="submission" date="2022-04" db="EMBL/GenBank/DDBJ databases">
        <title>Carnegiea gigantea Genome sequencing and assembly v2.</title>
        <authorList>
            <person name="Copetti D."/>
            <person name="Sanderson M.J."/>
            <person name="Burquez A."/>
            <person name="Wojciechowski M.F."/>
        </authorList>
    </citation>
    <scope>NUCLEOTIDE SEQUENCE</scope>
    <source>
        <strain evidence="17">SGP5-SGP5p</strain>
        <tissue evidence="17">Aerial part</tissue>
    </source>
</reference>
<dbReference type="GO" id="GO:0030145">
    <property type="term" value="F:manganese ion binding"/>
    <property type="evidence" value="ECO:0007669"/>
    <property type="project" value="UniProtKB-UniRule"/>
</dbReference>
<evidence type="ECO:0000313" key="17">
    <source>
        <dbReference type="EMBL" id="KAJ8453060.1"/>
    </source>
</evidence>
<evidence type="ECO:0000256" key="1">
    <source>
        <dbReference type="ARBA" id="ARBA00004323"/>
    </source>
</evidence>
<name>A0A9Q1QUT6_9CARY</name>
<dbReference type="AlphaFoldDB" id="A0A9Q1QUT6"/>
<evidence type="ECO:0000256" key="13">
    <source>
        <dbReference type="ARBA" id="ARBA00038949"/>
    </source>
</evidence>
<dbReference type="EC" id="2.4.1.101" evidence="13 16"/>
<evidence type="ECO:0000256" key="5">
    <source>
        <dbReference type="ARBA" id="ARBA00022679"/>
    </source>
</evidence>
<keyword evidence="6" id="KW-0812">Transmembrane</keyword>
<evidence type="ECO:0000313" key="18">
    <source>
        <dbReference type="Proteomes" id="UP001153076"/>
    </source>
</evidence>
<evidence type="ECO:0000256" key="15">
    <source>
        <dbReference type="ARBA" id="ARBA00049421"/>
    </source>
</evidence>
<comment type="caution">
    <text evidence="17">The sequence shown here is derived from an EMBL/GenBank/DDBJ whole genome shotgun (WGS) entry which is preliminary data.</text>
</comment>
<dbReference type="InterPro" id="IPR052261">
    <property type="entry name" value="Glycosyltransferase_13"/>
</dbReference>
<dbReference type="OrthoDB" id="440755at2759"/>
<protein>
    <recommendedName>
        <fullName evidence="13 16">Alpha-1,3-mannosyl-glycoprotein 2-beta-N-acetylglucosaminyltransferase</fullName>
        <shortName evidence="16">GNT-I</shortName>
        <shortName evidence="16">GlcNAc-T I</shortName>
        <ecNumber evidence="13 16">2.4.1.101</ecNumber>
    </recommendedName>
    <alternativeName>
        <fullName evidence="14 16">N-glycosyl-oligosaccharide-glycoprotein N-acetylglucosaminyltransferase I</fullName>
    </alternativeName>
</protein>
<dbReference type="InterPro" id="IPR029044">
    <property type="entry name" value="Nucleotide-diphossugar_trans"/>
</dbReference>
<comment type="cofactor">
    <cofactor evidence="16">
        <name>Mn(2+)</name>
        <dbReference type="ChEBI" id="CHEBI:29035"/>
    </cofactor>
    <text evidence="16">The cofactor is mostly bound to the substrate.</text>
</comment>
<dbReference type="EMBL" id="JAKOGI010000002">
    <property type="protein sequence ID" value="KAJ8453060.1"/>
    <property type="molecule type" value="Genomic_DNA"/>
</dbReference>
<dbReference type="Pfam" id="PF03071">
    <property type="entry name" value="GNT-I"/>
    <property type="match status" value="1"/>
</dbReference>
<evidence type="ECO:0000256" key="2">
    <source>
        <dbReference type="ARBA" id="ARBA00004922"/>
    </source>
</evidence>
<dbReference type="InterPro" id="IPR004139">
    <property type="entry name" value="Glyco_trans_13"/>
</dbReference>
<evidence type="ECO:0000256" key="10">
    <source>
        <dbReference type="ARBA" id="ARBA00023034"/>
    </source>
</evidence>
<keyword evidence="4 16" id="KW-0328">Glycosyltransferase</keyword>
<comment type="catalytic activity">
    <reaction evidence="15 16">
        <text>N(4)-(alpha-D-Man-(1-&gt;3)-[alpha-D-Man-(1-&gt;3)-[alpha-D-Man-(1-&gt;6)]-alpha-D-Man-(1-&gt;6)]-beta-D-Man-(1-&gt;4)-beta-D-GlcNAc-(1-&gt;4)-beta-D-GlcNAc)-L-asparaginyl-[protein] (N-glucan mannose isomer 5A1,2) + UDP-N-acetyl-alpha-D-glucosamine = N(4)-{beta-D-GlcNAc-(1-&gt;2)-alpha-D-Man-(1-&gt;3)-[alpha-D-Man-(1-&gt;3)-[alpha-D-Man-(1-&gt;6)]-alpha-D-Man-(1-&gt;6)]-beta-D-Man-(1-&gt;4)-beta-D-GlcNAc-(1-&gt;4)-beta-D-GlcNAc}-L-asparaginyl-[protein] + UDP + H(+)</text>
        <dbReference type="Rhea" id="RHEA:11456"/>
        <dbReference type="Rhea" id="RHEA-COMP:14367"/>
        <dbReference type="Rhea" id="RHEA-COMP:14368"/>
        <dbReference type="ChEBI" id="CHEBI:15378"/>
        <dbReference type="ChEBI" id="CHEBI:57705"/>
        <dbReference type="ChEBI" id="CHEBI:58223"/>
        <dbReference type="ChEBI" id="CHEBI:59087"/>
        <dbReference type="ChEBI" id="CHEBI:60625"/>
        <dbReference type="EC" id="2.4.1.101"/>
    </reaction>
</comment>
<dbReference type="PANTHER" id="PTHR10468">
    <property type="entry name" value="PROTEIN O-LINKED-MANNOSE BETA-1,2-N-ACETYLGLUCOSAMINYLTRANSFERASE 1/ALPHA-1,3-MANNOSYL-GLYCOPROTEIN 2-BETA-N-ACETYLGLUCOSAMINYLTRANSFERASE"/>
    <property type="match status" value="1"/>
</dbReference>
<dbReference type="GO" id="GO:0003827">
    <property type="term" value="F:alpha-1,3-mannosylglycoprotein 2-beta-N-acetylglucosaminyltransferase activity"/>
    <property type="evidence" value="ECO:0007669"/>
    <property type="project" value="UniProtKB-UniRule"/>
</dbReference>
<evidence type="ECO:0000256" key="3">
    <source>
        <dbReference type="ARBA" id="ARBA00006492"/>
    </source>
</evidence>
<keyword evidence="7 16" id="KW-0479">Metal-binding</keyword>
<comment type="subcellular location">
    <subcellularLocation>
        <location evidence="1 16">Golgi apparatus membrane</location>
        <topology evidence="1 16">Single-pass type II membrane protein</topology>
    </subcellularLocation>
</comment>